<name>A0A498H0V8_9EURY</name>
<dbReference type="EMBL" id="LHQS01000002">
    <property type="protein sequence ID" value="RXE56571.1"/>
    <property type="molecule type" value="Genomic_DNA"/>
</dbReference>
<evidence type="ECO:0000313" key="2">
    <source>
        <dbReference type="Proteomes" id="UP000290932"/>
    </source>
</evidence>
<proteinExistence type="predicted"/>
<organism evidence="1 2">
    <name type="scientific">Methanoculleus taiwanensis</name>
    <dbReference type="NCBI Taxonomy" id="1550565"/>
    <lineage>
        <taxon>Archaea</taxon>
        <taxon>Methanobacteriati</taxon>
        <taxon>Methanobacteriota</taxon>
        <taxon>Stenosarchaea group</taxon>
        <taxon>Methanomicrobia</taxon>
        <taxon>Methanomicrobiales</taxon>
        <taxon>Methanomicrobiaceae</taxon>
        <taxon>Methanoculleus</taxon>
    </lineage>
</organism>
<protein>
    <submittedName>
        <fullName evidence="1">Regulator of amino acid metabolism, contains ACT domain protein</fullName>
    </submittedName>
</protein>
<dbReference type="RefSeq" id="WP_128693938.1">
    <property type="nucleotide sequence ID" value="NZ_LHQS01000002.1"/>
</dbReference>
<dbReference type="AlphaFoldDB" id="A0A498H0V8"/>
<dbReference type="PIRSF" id="PIRSF004897">
    <property type="entry name" value="UCP004897_ACT"/>
    <property type="match status" value="1"/>
</dbReference>
<gene>
    <name evidence="1" type="ORF">ABH15_08525</name>
</gene>
<dbReference type="Proteomes" id="UP000290932">
    <property type="component" value="Unassembled WGS sequence"/>
</dbReference>
<sequence>MWAEILREFSDSPSQCRVVRFLLENGFGVNEDGRIVCNDVEIPATHIGKAIETDRRVVDATARRILAVPALRKVFTHMRASPDLSQVAGALDLSVITLIPKDAQQKGIVGAAVAVLVNRELAIRQIFVTDPYYAEEPKLVMILDEKVPPVVFEELRALPQVKQLII</sequence>
<reference evidence="1 2" key="1">
    <citation type="journal article" date="2015" name="Int. J. Syst. Evol. Microbiol.">
        <title>Methanoculleus taiwanensis sp. nov., a methanogen isolated from deep marine sediment at the deformation front area near Taiwan.</title>
        <authorList>
            <person name="Weng C.Y."/>
            <person name="Chen S.C."/>
            <person name="Lai M.C."/>
            <person name="Wu S.Y."/>
            <person name="Lin S."/>
            <person name="Yang T.F."/>
            <person name="Chen P.C."/>
        </authorList>
    </citation>
    <scope>NUCLEOTIDE SEQUENCE [LARGE SCALE GENOMIC DNA]</scope>
    <source>
        <strain evidence="1 2">CYW4</strain>
    </source>
</reference>
<evidence type="ECO:0000313" key="1">
    <source>
        <dbReference type="EMBL" id="RXE56571.1"/>
    </source>
</evidence>
<accession>A0A498H0V8</accession>
<dbReference type="InterPro" id="IPR014424">
    <property type="entry name" value="UCP004897_ACT"/>
</dbReference>
<comment type="caution">
    <text evidence="1">The sequence shown here is derived from an EMBL/GenBank/DDBJ whole genome shotgun (WGS) entry which is preliminary data.</text>
</comment>
<keyword evidence="2" id="KW-1185">Reference proteome</keyword>
<dbReference type="OrthoDB" id="30884at2157"/>